<reference evidence="3" key="1">
    <citation type="journal article" date="2019" name="Int. J. Syst. Evol. Microbiol.">
        <title>The Global Catalogue of Microorganisms (GCM) 10K type strain sequencing project: providing services to taxonomists for standard genome sequencing and annotation.</title>
        <authorList>
            <consortium name="The Broad Institute Genomics Platform"/>
            <consortium name="The Broad Institute Genome Sequencing Center for Infectious Disease"/>
            <person name="Wu L."/>
            <person name="Ma J."/>
        </authorList>
    </citation>
    <scope>NUCLEOTIDE SEQUENCE [LARGE SCALE GENOMIC DNA]</scope>
    <source>
        <strain evidence="3">JCM 18123</strain>
    </source>
</reference>
<organism evidence="2 3">
    <name type="scientific">Streptomonospora halophila</name>
    <dbReference type="NCBI Taxonomy" id="427369"/>
    <lineage>
        <taxon>Bacteria</taxon>
        <taxon>Bacillati</taxon>
        <taxon>Actinomycetota</taxon>
        <taxon>Actinomycetes</taxon>
        <taxon>Streptosporangiales</taxon>
        <taxon>Nocardiopsidaceae</taxon>
        <taxon>Streptomonospora</taxon>
    </lineage>
</organism>
<sequence>MIFKQSLPCQGDEAVALFAAAQFGLISRAQARRAGLSPDDVAVRLRRGMWTRTLHWGVFRVLGFGTLASPLKRAVVAAQLALAPGAFACRDTAARLWRLDGLPPWDGHTVDMGVRSRSAAVGVRAVSPAVRIHRLRVSEGDVVRRAPIRLTGVGRTLRDMSTCSGKRTRTRLCGSAVGRGLVVSGGTKPRPHRRLAASHGRGLHATPVTAARNTGPHRADAAGDGDRTGGRTADPT</sequence>
<evidence type="ECO:0008006" key="4">
    <source>
        <dbReference type="Google" id="ProtNLM"/>
    </source>
</evidence>
<dbReference type="EMBL" id="BAABIK010000015">
    <property type="protein sequence ID" value="GAA4944513.1"/>
    <property type="molecule type" value="Genomic_DNA"/>
</dbReference>
<proteinExistence type="predicted"/>
<keyword evidence="3" id="KW-1185">Reference proteome</keyword>
<protein>
    <recommendedName>
        <fullName evidence="4">Transcriptional regulator, AbiEi antitoxin, Type IV TA system</fullName>
    </recommendedName>
</protein>
<evidence type="ECO:0000256" key="1">
    <source>
        <dbReference type="SAM" id="MobiDB-lite"/>
    </source>
</evidence>
<feature type="region of interest" description="Disordered" evidence="1">
    <location>
        <begin position="183"/>
        <end position="236"/>
    </location>
</feature>
<gene>
    <name evidence="2" type="ORF">GCM10023224_29480</name>
</gene>
<dbReference type="RefSeq" id="WP_345557022.1">
    <property type="nucleotide sequence ID" value="NZ_BAABIK010000015.1"/>
</dbReference>
<comment type="caution">
    <text evidence="2">The sequence shown here is derived from an EMBL/GenBank/DDBJ whole genome shotgun (WGS) entry which is preliminary data.</text>
</comment>
<evidence type="ECO:0000313" key="3">
    <source>
        <dbReference type="Proteomes" id="UP001499993"/>
    </source>
</evidence>
<name>A0ABP9GIS3_9ACTN</name>
<feature type="compositionally biased region" description="Basic and acidic residues" evidence="1">
    <location>
        <begin position="217"/>
        <end position="229"/>
    </location>
</feature>
<evidence type="ECO:0000313" key="2">
    <source>
        <dbReference type="EMBL" id="GAA4944513.1"/>
    </source>
</evidence>
<accession>A0ABP9GIS3</accession>
<dbReference type="Proteomes" id="UP001499993">
    <property type="component" value="Unassembled WGS sequence"/>
</dbReference>